<keyword evidence="7" id="KW-1185">Reference proteome</keyword>
<dbReference type="PANTHER" id="PTHR30419">
    <property type="entry name" value="HTH-TYPE TRANSCRIPTIONAL REGULATOR YBHD"/>
    <property type="match status" value="1"/>
</dbReference>
<name>A0ABW6IHW9_9CYAN</name>
<comment type="similarity">
    <text evidence="1">Belongs to the LysR transcriptional regulatory family.</text>
</comment>
<dbReference type="InterPro" id="IPR005119">
    <property type="entry name" value="LysR_subst-bd"/>
</dbReference>
<gene>
    <name evidence="6" type="ORF">ACFVKH_12995</name>
</gene>
<proteinExistence type="inferred from homology"/>
<dbReference type="RefSeq" id="WP_377965692.1">
    <property type="nucleotide sequence ID" value="NZ_JBHZOL010000081.1"/>
</dbReference>
<dbReference type="Pfam" id="PF03466">
    <property type="entry name" value="LysR_substrate"/>
    <property type="match status" value="1"/>
</dbReference>
<keyword evidence="2" id="KW-0805">Transcription regulation</keyword>
<dbReference type="InterPro" id="IPR036390">
    <property type="entry name" value="WH_DNA-bd_sf"/>
</dbReference>
<dbReference type="CDD" id="cd05466">
    <property type="entry name" value="PBP2_LTTR_substrate"/>
    <property type="match status" value="1"/>
</dbReference>
<dbReference type="InterPro" id="IPR036388">
    <property type="entry name" value="WH-like_DNA-bd_sf"/>
</dbReference>
<evidence type="ECO:0000313" key="7">
    <source>
        <dbReference type="Proteomes" id="UP001600165"/>
    </source>
</evidence>
<comment type="caution">
    <text evidence="6">The sequence shown here is derived from an EMBL/GenBank/DDBJ whole genome shotgun (WGS) entry which is preliminary data.</text>
</comment>
<dbReference type="InterPro" id="IPR050950">
    <property type="entry name" value="HTH-type_LysR_regulators"/>
</dbReference>
<evidence type="ECO:0000256" key="1">
    <source>
        <dbReference type="ARBA" id="ARBA00009437"/>
    </source>
</evidence>
<dbReference type="Gene3D" id="1.10.10.10">
    <property type="entry name" value="Winged helix-like DNA-binding domain superfamily/Winged helix DNA-binding domain"/>
    <property type="match status" value="1"/>
</dbReference>
<dbReference type="InterPro" id="IPR000847">
    <property type="entry name" value="LysR_HTH_N"/>
</dbReference>
<evidence type="ECO:0000256" key="3">
    <source>
        <dbReference type="ARBA" id="ARBA00023125"/>
    </source>
</evidence>
<dbReference type="SUPFAM" id="SSF46785">
    <property type="entry name" value="Winged helix' DNA-binding domain"/>
    <property type="match status" value="1"/>
</dbReference>
<evidence type="ECO:0000256" key="4">
    <source>
        <dbReference type="ARBA" id="ARBA00023163"/>
    </source>
</evidence>
<protein>
    <submittedName>
        <fullName evidence="6">LysR family transcriptional regulator</fullName>
    </submittedName>
</protein>
<reference evidence="6 7" key="1">
    <citation type="submission" date="2024-10" db="EMBL/GenBank/DDBJ databases">
        <authorList>
            <person name="Ratan Roy A."/>
            <person name="Morales Sandoval P.H."/>
            <person name="De Los Santos Villalobos S."/>
            <person name="Chakraborty S."/>
            <person name="Mukherjee J."/>
        </authorList>
    </citation>
    <scope>NUCLEOTIDE SEQUENCE [LARGE SCALE GENOMIC DNA]</scope>
    <source>
        <strain evidence="6 7">S1</strain>
    </source>
</reference>
<evidence type="ECO:0000259" key="5">
    <source>
        <dbReference type="PROSITE" id="PS50931"/>
    </source>
</evidence>
<keyword evidence="4" id="KW-0804">Transcription</keyword>
<dbReference type="Gene3D" id="3.40.190.10">
    <property type="entry name" value="Periplasmic binding protein-like II"/>
    <property type="match status" value="2"/>
</dbReference>
<sequence length="303" mass="32935">MTLKLKLSQLRALVAVATCGNFSGAALDLEVTQSTISHAIATLEDELGVILLQRGRHGARLTPVGERITTKAQQVLALLEEMSSDADQAKGLQGGTVRIAAFRSVATNVLPKAIAQLHSRYPSISISIAEFDELRQLEQALLQGQVDICVAESLCGEDYEVMPIFEDEYVALLPPSAGLRDAQLRLEDLGQYPLIASQHNSCFDRIRLQLAQLNPPFEVAYRIRHDSSMTSMVKQGLGIAIMPRLAAEPIPEGVQVCRLPFHLFRPIGASRLKKALHTPAVYAFLEALRDCQSAIAVSVSSVG</sequence>
<dbReference type="PRINTS" id="PR00039">
    <property type="entry name" value="HTHLYSR"/>
</dbReference>
<accession>A0ABW6IHW9</accession>
<dbReference type="Pfam" id="PF00126">
    <property type="entry name" value="HTH_1"/>
    <property type="match status" value="1"/>
</dbReference>
<organism evidence="6 7">
    <name type="scientific">Almyronema epifaneia S1</name>
    <dbReference type="NCBI Taxonomy" id="2991925"/>
    <lineage>
        <taxon>Bacteria</taxon>
        <taxon>Bacillati</taxon>
        <taxon>Cyanobacteriota</taxon>
        <taxon>Cyanophyceae</taxon>
        <taxon>Nodosilineales</taxon>
        <taxon>Nodosilineaceae</taxon>
        <taxon>Almyronema</taxon>
        <taxon>Almyronema epifaneia</taxon>
    </lineage>
</organism>
<evidence type="ECO:0000313" key="6">
    <source>
        <dbReference type="EMBL" id="MFE4107205.1"/>
    </source>
</evidence>
<dbReference type="Proteomes" id="UP001600165">
    <property type="component" value="Unassembled WGS sequence"/>
</dbReference>
<keyword evidence="3" id="KW-0238">DNA-binding</keyword>
<dbReference type="SUPFAM" id="SSF53850">
    <property type="entry name" value="Periplasmic binding protein-like II"/>
    <property type="match status" value="1"/>
</dbReference>
<dbReference type="EMBL" id="JBHZOL010000081">
    <property type="protein sequence ID" value="MFE4107205.1"/>
    <property type="molecule type" value="Genomic_DNA"/>
</dbReference>
<dbReference type="PROSITE" id="PS50931">
    <property type="entry name" value="HTH_LYSR"/>
    <property type="match status" value="1"/>
</dbReference>
<evidence type="ECO:0000256" key="2">
    <source>
        <dbReference type="ARBA" id="ARBA00023015"/>
    </source>
</evidence>
<feature type="domain" description="HTH lysR-type" evidence="5">
    <location>
        <begin position="5"/>
        <end position="62"/>
    </location>
</feature>